<dbReference type="InterPro" id="IPR041483">
    <property type="entry name" value="TetR_C_34"/>
</dbReference>
<dbReference type="Pfam" id="PF17929">
    <property type="entry name" value="TetR_C_34"/>
    <property type="match status" value="1"/>
</dbReference>
<evidence type="ECO:0000256" key="2">
    <source>
        <dbReference type="PROSITE-ProRule" id="PRU00335"/>
    </source>
</evidence>
<dbReference type="PANTHER" id="PTHR30055">
    <property type="entry name" value="HTH-TYPE TRANSCRIPTIONAL REGULATOR RUTR"/>
    <property type="match status" value="1"/>
</dbReference>
<evidence type="ECO:0000256" key="1">
    <source>
        <dbReference type="ARBA" id="ARBA00023125"/>
    </source>
</evidence>
<dbReference type="PROSITE" id="PS50977">
    <property type="entry name" value="HTH_TETR_2"/>
    <property type="match status" value="1"/>
</dbReference>
<dbReference type="EMBL" id="JACCFK010000001">
    <property type="protein sequence ID" value="NYI90125.1"/>
    <property type="molecule type" value="Genomic_DNA"/>
</dbReference>
<dbReference type="Proteomes" id="UP000549616">
    <property type="component" value="Unassembled WGS sequence"/>
</dbReference>
<dbReference type="GO" id="GO:0003700">
    <property type="term" value="F:DNA-binding transcription factor activity"/>
    <property type="evidence" value="ECO:0007669"/>
    <property type="project" value="TreeGrafter"/>
</dbReference>
<evidence type="ECO:0000259" key="3">
    <source>
        <dbReference type="PROSITE" id="PS50977"/>
    </source>
</evidence>
<sequence length="227" mass="23874">MSHKAFLRARSPEHKQQRREAILAAARELALRDGVRTVSLGGVAAAVGLVKSNLARYFATREEIFLELAAEEFRGWEAAAVARVAVAPGPESVLDALVETLDERPLFCDLLSHSATTLERNATMEAARAFKLQTAGSFAKISAAVAQARPDLTGDEAGELVAAAAGFAGLLYPAAHPPPVLARLYAEDAAVAALCFEFVPVAKRMLRALAAGLPSLRGEQGDSANGG</sequence>
<dbReference type="AlphaFoldDB" id="A0A853B5N7"/>
<dbReference type="RefSeq" id="WP_179774176.1">
    <property type="nucleotide sequence ID" value="NZ_JACCFK010000001.1"/>
</dbReference>
<dbReference type="InterPro" id="IPR001647">
    <property type="entry name" value="HTH_TetR"/>
</dbReference>
<accession>A0A853B5N7</accession>
<organism evidence="4 5">
    <name type="scientific">Amycolatopsis endophytica</name>
    <dbReference type="NCBI Taxonomy" id="860233"/>
    <lineage>
        <taxon>Bacteria</taxon>
        <taxon>Bacillati</taxon>
        <taxon>Actinomycetota</taxon>
        <taxon>Actinomycetes</taxon>
        <taxon>Pseudonocardiales</taxon>
        <taxon>Pseudonocardiaceae</taxon>
        <taxon>Amycolatopsis</taxon>
    </lineage>
</organism>
<reference evidence="4 5" key="1">
    <citation type="submission" date="2020-07" db="EMBL/GenBank/DDBJ databases">
        <title>Sequencing the genomes of 1000 actinobacteria strains.</title>
        <authorList>
            <person name="Klenk H.-P."/>
        </authorList>
    </citation>
    <scope>NUCLEOTIDE SEQUENCE [LARGE SCALE GENOMIC DNA]</scope>
    <source>
        <strain evidence="4 5">DSM 104006</strain>
    </source>
</reference>
<name>A0A853B5N7_9PSEU</name>
<dbReference type="Gene3D" id="1.10.357.10">
    <property type="entry name" value="Tetracycline Repressor, domain 2"/>
    <property type="match status" value="1"/>
</dbReference>
<proteinExistence type="predicted"/>
<comment type="caution">
    <text evidence="4">The sequence shown here is derived from an EMBL/GenBank/DDBJ whole genome shotgun (WGS) entry which is preliminary data.</text>
</comment>
<dbReference type="InterPro" id="IPR009057">
    <property type="entry name" value="Homeodomain-like_sf"/>
</dbReference>
<protein>
    <submittedName>
        <fullName evidence="4">AcrR family transcriptional regulator</fullName>
    </submittedName>
</protein>
<dbReference type="InterPro" id="IPR050109">
    <property type="entry name" value="HTH-type_TetR-like_transc_reg"/>
</dbReference>
<dbReference type="GO" id="GO:0000976">
    <property type="term" value="F:transcription cis-regulatory region binding"/>
    <property type="evidence" value="ECO:0007669"/>
    <property type="project" value="TreeGrafter"/>
</dbReference>
<feature type="domain" description="HTH tetR-type" evidence="3">
    <location>
        <begin position="16"/>
        <end position="76"/>
    </location>
</feature>
<keyword evidence="5" id="KW-1185">Reference proteome</keyword>
<dbReference type="SUPFAM" id="SSF46689">
    <property type="entry name" value="Homeodomain-like"/>
    <property type="match status" value="1"/>
</dbReference>
<feature type="DNA-binding region" description="H-T-H motif" evidence="2">
    <location>
        <begin position="39"/>
        <end position="58"/>
    </location>
</feature>
<keyword evidence="1 2" id="KW-0238">DNA-binding</keyword>
<dbReference type="Pfam" id="PF00440">
    <property type="entry name" value="TetR_N"/>
    <property type="match status" value="1"/>
</dbReference>
<gene>
    <name evidence="4" type="ORF">HNR02_003448</name>
</gene>
<evidence type="ECO:0000313" key="4">
    <source>
        <dbReference type="EMBL" id="NYI90125.1"/>
    </source>
</evidence>
<evidence type="ECO:0000313" key="5">
    <source>
        <dbReference type="Proteomes" id="UP000549616"/>
    </source>
</evidence>
<dbReference type="PANTHER" id="PTHR30055:SF178">
    <property type="entry name" value="POSSIBLE TRANSCRIPTIONAL REGULATORY PROTEIN"/>
    <property type="match status" value="1"/>
</dbReference>